<comment type="caution">
    <text evidence="1">The sequence shown here is derived from an EMBL/GenBank/DDBJ whole genome shotgun (WGS) entry which is preliminary data.</text>
</comment>
<sequence>MIPGGNLLSAAMGLIGAQPDVYWQQQTGRTLDEAGEWVPEYAPPMQVKGSLQPLSAARYQQLGLDLARRYFSFFTSASIQGVGRDSSGDLLDIAARRYQAESLVDGDWSDVDGWREVIVVDIGPTP</sequence>
<dbReference type="Pfam" id="PF22755">
    <property type="entry name" value="E217_gp28"/>
    <property type="match status" value="1"/>
</dbReference>
<protein>
    <submittedName>
        <fullName evidence="1">Uncharacterized protein</fullName>
    </submittedName>
</protein>
<name>A0ABV6SHI0_AZOPA</name>
<evidence type="ECO:0000313" key="1">
    <source>
        <dbReference type="EMBL" id="MFC0708995.1"/>
    </source>
</evidence>
<organism evidence="1 2">
    <name type="scientific">Azorhizophilus paspali</name>
    <name type="common">Azotobacter paspali</name>
    <dbReference type="NCBI Taxonomy" id="69963"/>
    <lineage>
        <taxon>Bacteria</taxon>
        <taxon>Pseudomonadati</taxon>
        <taxon>Pseudomonadota</taxon>
        <taxon>Gammaproteobacteria</taxon>
        <taxon>Pseudomonadales</taxon>
        <taxon>Pseudomonadaceae</taxon>
        <taxon>Azorhizophilus</taxon>
    </lineage>
</organism>
<reference evidence="1 2" key="1">
    <citation type="submission" date="2024-09" db="EMBL/GenBank/DDBJ databases">
        <authorList>
            <person name="Sun Q."/>
            <person name="Mori K."/>
        </authorList>
    </citation>
    <scope>NUCLEOTIDE SEQUENCE [LARGE SCALE GENOMIC DNA]</scope>
    <source>
        <strain evidence="1 2">NCAIM B.01794</strain>
    </source>
</reference>
<dbReference type="RefSeq" id="WP_376943480.1">
    <property type="nucleotide sequence ID" value="NZ_CP171449.1"/>
</dbReference>
<keyword evidence="2" id="KW-1185">Reference proteome</keyword>
<dbReference type="InterPro" id="IPR054441">
    <property type="entry name" value="Gp28-like"/>
</dbReference>
<evidence type="ECO:0000313" key="2">
    <source>
        <dbReference type="Proteomes" id="UP001589891"/>
    </source>
</evidence>
<accession>A0ABV6SHI0</accession>
<dbReference type="EMBL" id="JBHLSS010000034">
    <property type="protein sequence ID" value="MFC0708995.1"/>
    <property type="molecule type" value="Genomic_DNA"/>
</dbReference>
<gene>
    <name evidence="1" type="ORF">ACFFGX_05100</name>
</gene>
<proteinExistence type="predicted"/>
<dbReference type="Proteomes" id="UP001589891">
    <property type="component" value="Unassembled WGS sequence"/>
</dbReference>